<proteinExistence type="predicted"/>
<feature type="signal peptide" evidence="1">
    <location>
        <begin position="1"/>
        <end position="26"/>
    </location>
</feature>
<dbReference type="OrthoDB" id="2323355at2759"/>
<sequence length="176" mass="20392">MDRKNFIVSFTLIVLFILAHVEKAHWCHPAGDYCTNYNNSCGAQIVEATWTGGWNKANWLVYLNITVSSLTSYPQAVGHFTFSDEKGHNYRWLQDPEFTNCDCGTSCKYQQNPYSKRWWLYDPYKTPPQGAWFDVWISVYWSCEDNGDKAIECLSEDIHYRGQNNNNVYLPGSSSQ</sequence>
<reference evidence="2 3" key="1">
    <citation type="submission" date="2018-06" db="EMBL/GenBank/DDBJ databases">
        <title>Comparative genomics reveals the genomic features of Rhizophagus irregularis, R. cerebriforme, R. diaphanum and Gigaspora rosea, and their symbiotic lifestyle signature.</title>
        <authorList>
            <person name="Morin E."/>
            <person name="San Clemente H."/>
            <person name="Chen E.C.H."/>
            <person name="De La Providencia I."/>
            <person name="Hainaut M."/>
            <person name="Kuo A."/>
            <person name="Kohler A."/>
            <person name="Murat C."/>
            <person name="Tang N."/>
            <person name="Roy S."/>
            <person name="Loubradou J."/>
            <person name="Henrissat B."/>
            <person name="Grigoriev I.V."/>
            <person name="Corradi N."/>
            <person name="Roux C."/>
            <person name="Martin F.M."/>
        </authorList>
    </citation>
    <scope>NUCLEOTIDE SEQUENCE [LARGE SCALE GENOMIC DNA]</scope>
    <source>
        <strain evidence="2 3">DAOM 194757</strain>
    </source>
</reference>
<dbReference type="AlphaFoldDB" id="A0A397UM07"/>
<gene>
    <name evidence="2" type="ORF">C2G38_2212313</name>
</gene>
<keyword evidence="1" id="KW-0732">Signal</keyword>
<feature type="chain" id="PRO_5017264752" evidence="1">
    <location>
        <begin position="27"/>
        <end position="176"/>
    </location>
</feature>
<protein>
    <submittedName>
        <fullName evidence="2">Uncharacterized protein</fullName>
    </submittedName>
</protein>
<organism evidence="2 3">
    <name type="scientific">Gigaspora rosea</name>
    <dbReference type="NCBI Taxonomy" id="44941"/>
    <lineage>
        <taxon>Eukaryota</taxon>
        <taxon>Fungi</taxon>
        <taxon>Fungi incertae sedis</taxon>
        <taxon>Mucoromycota</taxon>
        <taxon>Glomeromycotina</taxon>
        <taxon>Glomeromycetes</taxon>
        <taxon>Diversisporales</taxon>
        <taxon>Gigasporaceae</taxon>
        <taxon>Gigaspora</taxon>
    </lineage>
</organism>
<keyword evidence="3" id="KW-1185">Reference proteome</keyword>
<evidence type="ECO:0000313" key="3">
    <source>
        <dbReference type="Proteomes" id="UP000266673"/>
    </source>
</evidence>
<name>A0A397UM07_9GLOM</name>
<evidence type="ECO:0000313" key="2">
    <source>
        <dbReference type="EMBL" id="RIB08176.1"/>
    </source>
</evidence>
<comment type="caution">
    <text evidence="2">The sequence shown here is derived from an EMBL/GenBank/DDBJ whole genome shotgun (WGS) entry which is preliminary data.</text>
</comment>
<dbReference type="STRING" id="44941.A0A397UM07"/>
<dbReference type="Proteomes" id="UP000266673">
    <property type="component" value="Unassembled WGS sequence"/>
</dbReference>
<accession>A0A397UM07</accession>
<dbReference type="EMBL" id="QKWP01001543">
    <property type="protein sequence ID" value="RIB08176.1"/>
    <property type="molecule type" value="Genomic_DNA"/>
</dbReference>
<evidence type="ECO:0000256" key="1">
    <source>
        <dbReference type="SAM" id="SignalP"/>
    </source>
</evidence>